<evidence type="ECO:0000256" key="9">
    <source>
        <dbReference type="ARBA" id="ARBA00023012"/>
    </source>
</evidence>
<dbReference type="Gene3D" id="3.30.565.10">
    <property type="entry name" value="Histidine kinase-like ATPase, C-terminal domain"/>
    <property type="match status" value="1"/>
</dbReference>
<dbReference type="CDD" id="cd00075">
    <property type="entry name" value="HATPase"/>
    <property type="match status" value="1"/>
</dbReference>
<dbReference type="SUPFAM" id="SSF55874">
    <property type="entry name" value="ATPase domain of HSP90 chaperone/DNA topoisomerase II/histidine kinase"/>
    <property type="match status" value="1"/>
</dbReference>
<dbReference type="InterPro" id="IPR050428">
    <property type="entry name" value="TCS_sensor_his_kinase"/>
</dbReference>
<organism evidence="15 16">
    <name type="scientific">Deinococcus radiotolerans</name>
    <dbReference type="NCBI Taxonomy" id="1309407"/>
    <lineage>
        <taxon>Bacteria</taxon>
        <taxon>Thermotogati</taxon>
        <taxon>Deinococcota</taxon>
        <taxon>Deinococci</taxon>
        <taxon>Deinococcales</taxon>
        <taxon>Deinococcaceae</taxon>
        <taxon>Deinococcus</taxon>
    </lineage>
</organism>
<keyword evidence="5" id="KW-0808">Transferase</keyword>
<dbReference type="SUPFAM" id="SSF47384">
    <property type="entry name" value="Homodimeric domain of signal transducing histidine kinase"/>
    <property type="match status" value="1"/>
</dbReference>
<feature type="region of interest" description="Disordered" evidence="11">
    <location>
        <begin position="70"/>
        <end position="103"/>
    </location>
</feature>
<dbReference type="SMART" id="SM00388">
    <property type="entry name" value="HisKA"/>
    <property type="match status" value="1"/>
</dbReference>
<evidence type="ECO:0000256" key="7">
    <source>
        <dbReference type="ARBA" id="ARBA00022777"/>
    </source>
</evidence>
<dbReference type="InterPro" id="IPR036097">
    <property type="entry name" value="HisK_dim/P_sf"/>
</dbReference>
<dbReference type="Gene3D" id="6.10.340.10">
    <property type="match status" value="1"/>
</dbReference>
<dbReference type="PANTHER" id="PTHR45436:SF5">
    <property type="entry name" value="SENSOR HISTIDINE KINASE TRCS"/>
    <property type="match status" value="1"/>
</dbReference>
<dbReference type="InterPro" id="IPR036890">
    <property type="entry name" value="HATPase_C_sf"/>
</dbReference>
<reference evidence="16" key="1">
    <citation type="journal article" date="2019" name="Int. J. Syst. Evol. Microbiol.">
        <title>The Global Catalogue of Microorganisms (GCM) 10K type strain sequencing project: providing services to taxonomists for standard genome sequencing and annotation.</title>
        <authorList>
            <consortium name="The Broad Institute Genomics Platform"/>
            <consortium name="The Broad Institute Genome Sequencing Center for Infectious Disease"/>
            <person name="Wu L."/>
            <person name="Ma J."/>
        </authorList>
    </citation>
    <scope>NUCLEOTIDE SEQUENCE [LARGE SCALE GENOMIC DNA]</scope>
    <source>
        <strain evidence="16">JCM 19173</strain>
    </source>
</reference>
<evidence type="ECO:0000256" key="10">
    <source>
        <dbReference type="ARBA" id="ARBA00023136"/>
    </source>
</evidence>
<dbReference type="InterPro" id="IPR005467">
    <property type="entry name" value="His_kinase_dom"/>
</dbReference>
<dbReference type="RefSeq" id="WP_189071033.1">
    <property type="nucleotide sequence ID" value="NZ_BMPE01000033.1"/>
</dbReference>
<sequence length="473" mass="50246">MTRPFWQTLAWRLTLAFVLVSALSLGVVGLVSTASTRAQFGALVDAQAREQLQQTVQAYVERTGSVAGFRPLTPQPPGGVQSPAVPPVPAGGPPRPGARAAPSSWVVLDPARRAVYSTPEVREGEQVLTAPAAVVTVGGKTAAFIVPSGRAPGLDQRSQEFLTRTARAIAWAMLGAAVIAVVMGLLISRTLLQPLGALLADIQALRRGEAPRRRRNVRPDELGEVLLAFGEMHETVTRNQQASRQLTADIAHDLNTPLSVVIGTLEGILDGTFQPTPERLGRLHRETQYIAQLVGDLRLLSLADAGELRMTVAPADLVSLIGEILASFQEAAGGQGVTLHQQQTAPQVTVPVDRVRLKQVVQNLLRNALAHTPAGGQVTVSVEDTPAAAWIHVSDTGQGIAAEHLPHVFNRLYRADSSRSTHGSGLGLSICTSIVEAHGGQMHIESTEGRGTRVSVSLPRPSPPSGPVERRRP</sequence>
<evidence type="ECO:0000313" key="15">
    <source>
        <dbReference type="EMBL" id="GGL19575.1"/>
    </source>
</evidence>
<evidence type="ECO:0000259" key="13">
    <source>
        <dbReference type="PROSITE" id="PS50109"/>
    </source>
</evidence>
<dbReference type="InterPro" id="IPR004358">
    <property type="entry name" value="Sig_transdc_His_kin-like_C"/>
</dbReference>
<evidence type="ECO:0000256" key="4">
    <source>
        <dbReference type="ARBA" id="ARBA00022553"/>
    </source>
</evidence>
<keyword evidence="16" id="KW-1185">Reference proteome</keyword>
<dbReference type="EC" id="2.7.13.3" evidence="3"/>
<evidence type="ECO:0000256" key="8">
    <source>
        <dbReference type="ARBA" id="ARBA00022989"/>
    </source>
</evidence>
<dbReference type="InterPro" id="IPR003660">
    <property type="entry name" value="HAMP_dom"/>
</dbReference>
<proteinExistence type="predicted"/>
<evidence type="ECO:0000256" key="11">
    <source>
        <dbReference type="SAM" id="MobiDB-lite"/>
    </source>
</evidence>
<dbReference type="PRINTS" id="PR00344">
    <property type="entry name" value="BCTRLSENSOR"/>
</dbReference>
<keyword evidence="4" id="KW-0597">Phosphoprotein</keyword>
<dbReference type="Pfam" id="PF00512">
    <property type="entry name" value="HisKA"/>
    <property type="match status" value="1"/>
</dbReference>
<name>A0ABQ2FRG0_9DEIO</name>
<evidence type="ECO:0000259" key="14">
    <source>
        <dbReference type="PROSITE" id="PS50885"/>
    </source>
</evidence>
<dbReference type="Pfam" id="PF02518">
    <property type="entry name" value="HATPase_c"/>
    <property type="match status" value="1"/>
</dbReference>
<dbReference type="Proteomes" id="UP000604341">
    <property type="component" value="Unassembled WGS sequence"/>
</dbReference>
<gene>
    <name evidence="15" type="ORF">GCM10010844_43160</name>
</gene>
<dbReference type="InterPro" id="IPR003594">
    <property type="entry name" value="HATPase_dom"/>
</dbReference>
<dbReference type="InterPro" id="IPR003661">
    <property type="entry name" value="HisK_dim/P_dom"/>
</dbReference>
<keyword evidence="10 12" id="KW-0472">Membrane</keyword>
<comment type="catalytic activity">
    <reaction evidence="1">
        <text>ATP + protein L-histidine = ADP + protein N-phospho-L-histidine.</text>
        <dbReference type="EC" id="2.7.13.3"/>
    </reaction>
</comment>
<evidence type="ECO:0000256" key="1">
    <source>
        <dbReference type="ARBA" id="ARBA00000085"/>
    </source>
</evidence>
<dbReference type="PROSITE" id="PS50109">
    <property type="entry name" value="HIS_KIN"/>
    <property type="match status" value="1"/>
</dbReference>
<dbReference type="EMBL" id="BMPE01000033">
    <property type="protein sequence ID" value="GGL19575.1"/>
    <property type="molecule type" value="Genomic_DNA"/>
</dbReference>
<dbReference type="CDD" id="cd00082">
    <property type="entry name" value="HisKA"/>
    <property type="match status" value="1"/>
</dbReference>
<feature type="domain" description="HAMP" evidence="14">
    <location>
        <begin position="189"/>
        <end position="241"/>
    </location>
</feature>
<keyword evidence="9" id="KW-0902">Two-component regulatory system</keyword>
<dbReference type="Gene3D" id="1.10.287.130">
    <property type="match status" value="1"/>
</dbReference>
<keyword evidence="7" id="KW-0418">Kinase</keyword>
<keyword evidence="6 12" id="KW-0812">Transmembrane</keyword>
<evidence type="ECO:0000313" key="16">
    <source>
        <dbReference type="Proteomes" id="UP000604341"/>
    </source>
</evidence>
<evidence type="ECO:0000256" key="5">
    <source>
        <dbReference type="ARBA" id="ARBA00022679"/>
    </source>
</evidence>
<comment type="caution">
    <text evidence="15">The sequence shown here is derived from an EMBL/GenBank/DDBJ whole genome shotgun (WGS) entry which is preliminary data.</text>
</comment>
<feature type="transmembrane region" description="Helical" evidence="12">
    <location>
        <begin position="168"/>
        <end position="187"/>
    </location>
</feature>
<dbReference type="PROSITE" id="PS50885">
    <property type="entry name" value="HAMP"/>
    <property type="match status" value="1"/>
</dbReference>
<evidence type="ECO:0000256" key="12">
    <source>
        <dbReference type="SAM" id="Phobius"/>
    </source>
</evidence>
<dbReference type="SMART" id="SM00387">
    <property type="entry name" value="HATPase_c"/>
    <property type="match status" value="1"/>
</dbReference>
<accession>A0ABQ2FRG0</accession>
<evidence type="ECO:0000256" key="3">
    <source>
        <dbReference type="ARBA" id="ARBA00012438"/>
    </source>
</evidence>
<feature type="region of interest" description="Disordered" evidence="11">
    <location>
        <begin position="444"/>
        <end position="473"/>
    </location>
</feature>
<keyword evidence="8 12" id="KW-1133">Transmembrane helix</keyword>
<dbReference type="PANTHER" id="PTHR45436">
    <property type="entry name" value="SENSOR HISTIDINE KINASE YKOH"/>
    <property type="match status" value="1"/>
</dbReference>
<feature type="domain" description="Histidine kinase" evidence="13">
    <location>
        <begin position="249"/>
        <end position="462"/>
    </location>
</feature>
<evidence type="ECO:0000256" key="2">
    <source>
        <dbReference type="ARBA" id="ARBA00004370"/>
    </source>
</evidence>
<feature type="compositionally biased region" description="Pro residues" evidence="11">
    <location>
        <begin position="84"/>
        <end position="96"/>
    </location>
</feature>
<comment type="subcellular location">
    <subcellularLocation>
        <location evidence="2">Membrane</location>
    </subcellularLocation>
</comment>
<evidence type="ECO:0000256" key="6">
    <source>
        <dbReference type="ARBA" id="ARBA00022692"/>
    </source>
</evidence>
<protein>
    <recommendedName>
        <fullName evidence="3">histidine kinase</fullName>
        <ecNumber evidence="3">2.7.13.3</ecNumber>
    </recommendedName>
</protein>